<feature type="compositionally biased region" description="Pro residues" evidence="1">
    <location>
        <begin position="1"/>
        <end position="16"/>
    </location>
</feature>
<organism evidence="2 3">
    <name type="scientific">Strigomonas culicis</name>
    <dbReference type="NCBI Taxonomy" id="28005"/>
    <lineage>
        <taxon>Eukaryota</taxon>
        <taxon>Discoba</taxon>
        <taxon>Euglenozoa</taxon>
        <taxon>Kinetoplastea</taxon>
        <taxon>Metakinetoplastina</taxon>
        <taxon>Trypanosomatida</taxon>
        <taxon>Trypanosomatidae</taxon>
        <taxon>Strigomonadinae</taxon>
        <taxon>Strigomonas</taxon>
    </lineage>
</organism>
<keyword evidence="3" id="KW-1185">Reference proteome</keyword>
<protein>
    <submittedName>
        <fullName evidence="2">Uncharacterized protein</fullName>
    </submittedName>
</protein>
<accession>S9TGU1</accession>
<evidence type="ECO:0000313" key="3">
    <source>
        <dbReference type="Proteomes" id="UP000015354"/>
    </source>
</evidence>
<comment type="caution">
    <text evidence="2">The sequence shown here is derived from an EMBL/GenBank/DDBJ whole genome shotgun (WGS) entry which is preliminary data.</text>
</comment>
<dbReference type="AlphaFoldDB" id="S9TGU1"/>
<gene>
    <name evidence="2" type="ORF">STCU_11554</name>
</gene>
<feature type="compositionally biased region" description="Low complexity" evidence="1">
    <location>
        <begin position="69"/>
        <end position="78"/>
    </location>
</feature>
<evidence type="ECO:0000256" key="1">
    <source>
        <dbReference type="SAM" id="MobiDB-lite"/>
    </source>
</evidence>
<sequence length="364" mass="40029">MTLPCPPPSAPQPPPQHGRLTDRTGPAPGAPLKEALSYYYAHPSRGQGGGQGMSVTAGHEAVDGKGVPGSASRQRRAGGAAAEEKMLCAVATATTVNPTPEVVRYLDHPTLSLFYTMQRPPFLRVYLHGCTAAEEKEAHLLCLQNRFFCLPKVTDGTDLVLLGSNVLKRKIYYYKHGHRGGAEMEEGGETGKLRVRATKDTTTKGRDALRGHKGDAYTTFFECTDTDFVQQCAQMYGLLLHRSMAPLSWLRHCFEAFQHVTAEVRERMAARRGEPKATKSHCSPSEEEQHPHGNVWRASGGTVPEETFRAPSYLLDAPPPKDDVAMTRPPSPERAADDDETHLFLAPPLYTYIADAIGRWHTEN</sequence>
<feature type="region of interest" description="Disordered" evidence="1">
    <location>
        <begin position="1"/>
        <end position="33"/>
    </location>
</feature>
<evidence type="ECO:0000313" key="2">
    <source>
        <dbReference type="EMBL" id="EPY16099.1"/>
    </source>
</evidence>
<feature type="region of interest" description="Disordered" evidence="1">
    <location>
        <begin position="47"/>
        <end position="78"/>
    </location>
</feature>
<name>S9TGU1_9TRYP</name>
<feature type="region of interest" description="Disordered" evidence="1">
    <location>
        <begin position="312"/>
        <end position="337"/>
    </location>
</feature>
<dbReference type="EMBL" id="ATMH01011521">
    <property type="protein sequence ID" value="EPY16099.1"/>
    <property type="molecule type" value="Genomic_DNA"/>
</dbReference>
<dbReference type="Proteomes" id="UP000015354">
    <property type="component" value="Unassembled WGS sequence"/>
</dbReference>
<reference evidence="2 3" key="1">
    <citation type="journal article" date="2013" name="PLoS ONE">
        <title>Predicting the Proteins of Angomonas deanei, Strigomonas culicis and Their Respective Endosymbionts Reveals New Aspects of the Trypanosomatidae Family.</title>
        <authorList>
            <person name="Motta M.C."/>
            <person name="Martins A.C."/>
            <person name="de Souza S.S."/>
            <person name="Catta-Preta C.M."/>
            <person name="Silva R."/>
            <person name="Klein C.C."/>
            <person name="de Almeida L.G."/>
            <person name="de Lima Cunha O."/>
            <person name="Ciapina L.P."/>
            <person name="Brocchi M."/>
            <person name="Colabardini A.C."/>
            <person name="de Araujo Lima B."/>
            <person name="Machado C.R."/>
            <person name="de Almeida Soares C.M."/>
            <person name="Probst C.M."/>
            <person name="de Menezes C.B."/>
            <person name="Thompson C.E."/>
            <person name="Bartholomeu D.C."/>
            <person name="Gradia D.F."/>
            <person name="Pavoni D.P."/>
            <person name="Grisard E.C."/>
            <person name="Fantinatti-Garboggini F."/>
            <person name="Marchini F.K."/>
            <person name="Rodrigues-Luiz G.F."/>
            <person name="Wagner G."/>
            <person name="Goldman G.H."/>
            <person name="Fietto J.L."/>
            <person name="Elias M.C."/>
            <person name="Goldman M.H."/>
            <person name="Sagot M.F."/>
            <person name="Pereira M."/>
            <person name="Stoco P.H."/>
            <person name="de Mendonca-Neto R.P."/>
            <person name="Teixeira S.M."/>
            <person name="Maciel T.E."/>
            <person name="de Oliveira Mendes T.A."/>
            <person name="Urmenyi T.P."/>
            <person name="de Souza W."/>
            <person name="Schenkman S."/>
            <person name="de Vasconcelos A.T."/>
        </authorList>
    </citation>
    <scope>NUCLEOTIDE SEQUENCE [LARGE SCALE GENOMIC DNA]</scope>
</reference>
<feature type="region of interest" description="Disordered" evidence="1">
    <location>
        <begin position="271"/>
        <end position="295"/>
    </location>
</feature>
<proteinExistence type="predicted"/>